<proteinExistence type="predicted"/>
<evidence type="ECO:0000313" key="3">
    <source>
        <dbReference type="Proteomes" id="UP000828390"/>
    </source>
</evidence>
<sequence>MAFMHRFLCWNLRTASIVCFIFVAVTSFFALVMRLLDLLAIGTEFEISQGFHTTWRSHQWRAFLTSDIVNTFDHIVMCFFSIFMLIQVTYQHFVMYMHWLKRFIQLFIVYIFIEFCFSVFEYSYYGMNTFRLAYVVWTFLYWLGRTLVNILFVVILFARKQEIIEQTERELRFAGEKKRHGLGYN</sequence>
<feature type="transmembrane region" description="Helical" evidence="1">
    <location>
        <begin position="12"/>
        <end position="36"/>
    </location>
</feature>
<protein>
    <submittedName>
        <fullName evidence="2">Uncharacterized protein</fullName>
    </submittedName>
</protein>
<keyword evidence="1" id="KW-0812">Transmembrane</keyword>
<dbReference type="EMBL" id="JAIWYP010000004">
    <property type="protein sequence ID" value="KAH3836217.1"/>
    <property type="molecule type" value="Genomic_DNA"/>
</dbReference>
<accession>A0A9D4KBB2</accession>
<name>A0A9D4KBB2_DREPO</name>
<feature type="transmembrane region" description="Helical" evidence="1">
    <location>
        <begin position="106"/>
        <end position="127"/>
    </location>
</feature>
<comment type="caution">
    <text evidence="2">The sequence shown here is derived from an EMBL/GenBank/DDBJ whole genome shotgun (WGS) entry which is preliminary data.</text>
</comment>
<reference evidence="2" key="1">
    <citation type="journal article" date="2019" name="bioRxiv">
        <title>The Genome of the Zebra Mussel, Dreissena polymorpha: A Resource for Invasive Species Research.</title>
        <authorList>
            <person name="McCartney M.A."/>
            <person name="Auch B."/>
            <person name="Kono T."/>
            <person name="Mallez S."/>
            <person name="Zhang Y."/>
            <person name="Obille A."/>
            <person name="Becker A."/>
            <person name="Abrahante J.E."/>
            <person name="Garbe J."/>
            <person name="Badalamenti J.P."/>
            <person name="Herman A."/>
            <person name="Mangelson H."/>
            <person name="Liachko I."/>
            <person name="Sullivan S."/>
            <person name="Sone E.D."/>
            <person name="Koren S."/>
            <person name="Silverstein K.A.T."/>
            <person name="Beckman K.B."/>
            <person name="Gohl D.M."/>
        </authorList>
    </citation>
    <scope>NUCLEOTIDE SEQUENCE</scope>
    <source>
        <strain evidence="2">Duluth1</strain>
        <tissue evidence="2">Whole animal</tissue>
    </source>
</reference>
<keyword evidence="1" id="KW-1133">Transmembrane helix</keyword>
<dbReference type="OrthoDB" id="6267493at2759"/>
<reference evidence="2" key="2">
    <citation type="submission" date="2020-11" db="EMBL/GenBank/DDBJ databases">
        <authorList>
            <person name="McCartney M.A."/>
            <person name="Auch B."/>
            <person name="Kono T."/>
            <person name="Mallez S."/>
            <person name="Becker A."/>
            <person name="Gohl D.M."/>
            <person name="Silverstein K.A.T."/>
            <person name="Koren S."/>
            <person name="Bechman K.B."/>
            <person name="Herman A."/>
            <person name="Abrahante J.E."/>
            <person name="Garbe J."/>
        </authorList>
    </citation>
    <scope>NUCLEOTIDE SEQUENCE</scope>
    <source>
        <strain evidence="2">Duluth1</strain>
        <tissue evidence="2">Whole animal</tissue>
    </source>
</reference>
<feature type="transmembrane region" description="Helical" evidence="1">
    <location>
        <begin position="74"/>
        <end position="94"/>
    </location>
</feature>
<keyword evidence="3" id="KW-1185">Reference proteome</keyword>
<feature type="transmembrane region" description="Helical" evidence="1">
    <location>
        <begin position="139"/>
        <end position="158"/>
    </location>
</feature>
<evidence type="ECO:0000313" key="2">
    <source>
        <dbReference type="EMBL" id="KAH3836217.1"/>
    </source>
</evidence>
<keyword evidence="1" id="KW-0472">Membrane</keyword>
<dbReference type="AlphaFoldDB" id="A0A9D4KBB2"/>
<gene>
    <name evidence="2" type="ORF">DPMN_109588</name>
</gene>
<organism evidence="2 3">
    <name type="scientific">Dreissena polymorpha</name>
    <name type="common">Zebra mussel</name>
    <name type="synonym">Mytilus polymorpha</name>
    <dbReference type="NCBI Taxonomy" id="45954"/>
    <lineage>
        <taxon>Eukaryota</taxon>
        <taxon>Metazoa</taxon>
        <taxon>Spiralia</taxon>
        <taxon>Lophotrochozoa</taxon>
        <taxon>Mollusca</taxon>
        <taxon>Bivalvia</taxon>
        <taxon>Autobranchia</taxon>
        <taxon>Heteroconchia</taxon>
        <taxon>Euheterodonta</taxon>
        <taxon>Imparidentia</taxon>
        <taxon>Neoheterodontei</taxon>
        <taxon>Myida</taxon>
        <taxon>Dreissenoidea</taxon>
        <taxon>Dreissenidae</taxon>
        <taxon>Dreissena</taxon>
    </lineage>
</organism>
<evidence type="ECO:0000256" key="1">
    <source>
        <dbReference type="SAM" id="Phobius"/>
    </source>
</evidence>
<dbReference type="Proteomes" id="UP000828390">
    <property type="component" value="Unassembled WGS sequence"/>
</dbReference>